<dbReference type="GO" id="GO:0016787">
    <property type="term" value="F:hydrolase activity"/>
    <property type="evidence" value="ECO:0007669"/>
    <property type="project" value="InterPro"/>
</dbReference>
<evidence type="ECO:0000259" key="1">
    <source>
        <dbReference type="Pfam" id="PF00149"/>
    </source>
</evidence>
<dbReference type="EMBL" id="FMYE01000097">
    <property type="protein sequence ID" value="SDB79633.1"/>
    <property type="molecule type" value="Genomic_DNA"/>
</dbReference>
<dbReference type="PANTHER" id="PTHR37844">
    <property type="entry name" value="SER/THR PROTEIN PHOSPHATASE SUPERFAMILY (AFU_ORTHOLOGUE AFUA_1G14840)"/>
    <property type="match status" value="1"/>
</dbReference>
<organism evidence="2 3">
    <name type="scientific">Bacteroides ovatus</name>
    <dbReference type="NCBI Taxonomy" id="28116"/>
    <lineage>
        <taxon>Bacteria</taxon>
        <taxon>Pseudomonadati</taxon>
        <taxon>Bacteroidota</taxon>
        <taxon>Bacteroidia</taxon>
        <taxon>Bacteroidales</taxon>
        <taxon>Bacteroidaceae</taxon>
        <taxon>Bacteroides</taxon>
    </lineage>
</organism>
<dbReference type="Gene3D" id="3.60.21.10">
    <property type="match status" value="1"/>
</dbReference>
<dbReference type="AlphaFoldDB" id="A0A1G6GCQ7"/>
<reference evidence="2 3" key="1">
    <citation type="submission" date="2016-10" db="EMBL/GenBank/DDBJ databases">
        <authorList>
            <person name="de Groot N.N."/>
        </authorList>
    </citation>
    <scope>NUCLEOTIDE SEQUENCE [LARGE SCALE GENOMIC DNA]</scope>
    <source>
        <strain evidence="2 3">NLAE-zl-C500</strain>
    </source>
</reference>
<name>A0A1G6GCQ7_BACOV</name>
<proteinExistence type="predicted"/>
<protein>
    <submittedName>
        <fullName evidence="2">Calcineurin-like phosphoesterase</fullName>
    </submittedName>
</protein>
<dbReference type="RefSeq" id="WP_074560434.1">
    <property type="nucleotide sequence ID" value="NZ_FMYE01000097.1"/>
</dbReference>
<dbReference type="Pfam" id="PF00149">
    <property type="entry name" value="Metallophos"/>
    <property type="match status" value="1"/>
</dbReference>
<sequence>MIIQYASDLHLEFADNWRYLRDNPLEVKGDILILAGDIGYLGDDNYCKHPFWDWASENFKDVIVCMGNHEFYKYYDIANLYDNYCLEIRKNVHSYYNSVISMNGVDIIVSTLWSSVALKDSYYTEQVISDFRRIMYKGDLLTFSEFNMEHKRCLDFIKKAVSSSTAQKKIVVTHHVPSFLMECPKFINSKANGAFIVELKDYIKESDIDYWIYGHSHYNVDVKIGNTWCISNQLGYVFHNEHIAFESGKTIAISGTDTIE</sequence>
<feature type="domain" description="Calcineurin-like phosphoesterase" evidence="1">
    <location>
        <begin position="7"/>
        <end position="218"/>
    </location>
</feature>
<dbReference type="PANTHER" id="PTHR37844:SF1">
    <property type="entry name" value="CALCINEURIN-LIKE PHOSPHOESTERASE DOMAIN-CONTAINING PROTEIN"/>
    <property type="match status" value="1"/>
</dbReference>
<gene>
    <name evidence="2" type="ORF">SAMN05192581_10976</name>
</gene>
<evidence type="ECO:0000313" key="2">
    <source>
        <dbReference type="EMBL" id="SDB79633.1"/>
    </source>
</evidence>
<evidence type="ECO:0000313" key="3">
    <source>
        <dbReference type="Proteomes" id="UP000183670"/>
    </source>
</evidence>
<dbReference type="InterPro" id="IPR029052">
    <property type="entry name" value="Metallo-depent_PP-like"/>
</dbReference>
<dbReference type="InterPro" id="IPR004843">
    <property type="entry name" value="Calcineurin-like_PHP"/>
</dbReference>
<dbReference type="SUPFAM" id="SSF56300">
    <property type="entry name" value="Metallo-dependent phosphatases"/>
    <property type="match status" value="1"/>
</dbReference>
<accession>A0A1G6GCQ7</accession>
<dbReference type="Proteomes" id="UP000183670">
    <property type="component" value="Unassembled WGS sequence"/>
</dbReference>